<reference evidence="2" key="1">
    <citation type="submission" date="2022-11" db="UniProtKB">
        <authorList>
            <consortium name="WormBaseParasite"/>
        </authorList>
    </citation>
    <scope>IDENTIFICATION</scope>
</reference>
<evidence type="ECO:0000313" key="1">
    <source>
        <dbReference type="Proteomes" id="UP000887576"/>
    </source>
</evidence>
<dbReference type="WBParaSite" id="JU765_v2.g15557.t1">
    <property type="protein sequence ID" value="JU765_v2.g15557.t1"/>
    <property type="gene ID" value="JU765_v2.g15557"/>
</dbReference>
<evidence type="ECO:0000313" key="2">
    <source>
        <dbReference type="WBParaSite" id="JU765_v2.g15557.t1"/>
    </source>
</evidence>
<organism evidence="1 2">
    <name type="scientific">Panagrolaimus sp. JU765</name>
    <dbReference type="NCBI Taxonomy" id="591449"/>
    <lineage>
        <taxon>Eukaryota</taxon>
        <taxon>Metazoa</taxon>
        <taxon>Ecdysozoa</taxon>
        <taxon>Nematoda</taxon>
        <taxon>Chromadorea</taxon>
        <taxon>Rhabditida</taxon>
        <taxon>Tylenchina</taxon>
        <taxon>Panagrolaimomorpha</taxon>
        <taxon>Panagrolaimoidea</taxon>
        <taxon>Panagrolaimidae</taxon>
        <taxon>Panagrolaimus</taxon>
    </lineage>
</organism>
<dbReference type="Proteomes" id="UP000887576">
    <property type="component" value="Unplaced"/>
</dbReference>
<accession>A0AC34QDW7</accession>
<proteinExistence type="predicted"/>
<name>A0AC34QDW7_9BILA</name>
<protein>
    <submittedName>
        <fullName evidence="2">Non-specific protein-tyrosine kinase</fullName>
    </submittedName>
</protein>
<sequence length="616" mass="71108">MSGKKVEFEDYRFENVPEELSFQPFFFGFLPMEWIPQKSVEKSGSLNLERRFFFRAVFEENKIVIVFSVYFKNYILNYRVGKRKINGNSYFCFLFEKRGFKTLSSLIQFYSKKNQMLGKTELLGSLEQTTVVATRAQMVLHDLSHVGEGTFGHVELLKQIIGHDEQRSVAVKSCNDPEPKMENHRKAVLSMLHEIRILASLDDYTYITKFHGICVIDPIPKVMLEYCQFGSLDNVLSRKDTTDLPSPVERLIFCHDICQGMLHLADRKIVHRDLAARNCLISRRGIVQIADFGMSNHVCELENLQIDKDFRAPLRWVAPECLGKNPKYSSASDVWSFGMTMFEIYSDGMAPYFEENDCRKIARKIRKGDKPTHPKHSKMEKDILDLMISCWQKKAKLRPGFKEILKKILEIGKNWAAPAALDRCFVPTEEMANELLPRTPIAIEKQNADKTLIRVIDPKYLLKLEKKKEAEKEKNEENREKELEMIALMDEVEEVVKEGSGKIVKQQNEKKVAAKKDEKKAEPKKEAAKLSKEAKQAAAPMKIVENVYMKPQKKKKRKKTKQTSTASNEKMCSKEDVENMNVNNIVLFSSIFGRHKKSGDRQKSTCVSSRDFDVEH</sequence>